<dbReference type="Gene3D" id="2.60.40.10">
    <property type="entry name" value="Immunoglobulins"/>
    <property type="match status" value="4"/>
</dbReference>
<proteinExistence type="predicted"/>
<gene>
    <name evidence="6" type="ORF">ENP94_03420</name>
    <name evidence="7" type="ORF">ENS16_04210</name>
</gene>
<dbReference type="InterPro" id="IPR012600">
    <property type="entry name" value="Propeptide_C25"/>
</dbReference>
<accession>A0A7C1RYE1</accession>
<dbReference type="InterPro" id="IPR015915">
    <property type="entry name" value="Kelch-typ_b-propeller"/>
</dbReference>
<dbReference type="SUPFAM" id="SSF117281">
    <property type="entry name" value="Kelch motif"/>
    <property type="match status" value="1"/>
</dbReference>
<dbReference type="GO" id="GO:0006508">
    <property type="term" value="P:proteolysis"/>
    <property type="evidence" value="ECO:0007669"/>
    <property type="project" value="InterPro"/>
</dbReference>
<name>A0A7C1RYE1_UNCW3</name>
<dbReference type="InterPro" id="IPR038490">
    <property type="entry name" value="Gingipain_propep_sf"/>
</dbReference>
<dbReference type="NCBIfam" id="TIGR04183">
    <property type="entry name" value="Por_Secre_tail"/>
    <property type="match status" value="1"/>
</dbReference>
<dbReference type="Gene3D" id="2.60.40.3800">
    <property type="match status" value="1"/>
</dbReference>
<dbReference type="PANTHER" id="PTHR47435:SF4">
    <property type="entry name" value="KELCH REPEAT PROTEIN (AFU_ORTHOLOGUE AFUA_5G12780)"/>
    <property type="match status" value="1"/>
</dbReference>
<feature type="domain" description="Gingipain" evidence="4">
    <location>
        <begin position="237"/>
        <end position="586"/>
    </location>
</feature>
<protein>
    <submittedName>
        <fullName evidence="6">T9SS type A sorting domain-containing protein</fullName>
    </submittedName>
</protein>
<evidence type="ECO:0000256" key="2">
    <source>
        <dbReference type="ARBA" id="ARBA00022737"/>
    </source>
</evidence>
<dbReference type="Gene3D" id="3.40.50.10390">
    <property type="entry name" value="Gingipain r, domain 1"/>
    <property type="match status" value="1"/>
</dbReference>
<evidence type="ECO:0000259" key="5">
    <source>
        <dbReference type="Pfam" id="PF08126"/>
    </source>
</evidence>
<evidence type="ECO:0000256" key="3">
    <source>
        <dbReference type="ARBA" id="ARBA00023004"/>
    </source>
</evidence>
<evidence type="ECO:0000259" key="4">
    <source>
        <dbReference type="Pfam" id="PF01364"/>
    </source>
</evidence>
<dbReference type="InterPro" id="IPR026444">
    <property type="entry name" value="Secre_tail"/>
</dbReference>
<keyword evidence="1" id="KW-0732">Signal</keyword>
<dbReference type="SUPFAM" id="SSF52129">
    <property type="entry name" value="Caspase-like"/>
    <property type="match status" value="1"/>
</dbReference>
<keyword evidence="3" id="KW-0408">Iron</keyword>
<evidence type="ECO:0000256" key="1">
    <source>
        <dbReference type="ARBA" id="ARBA00022729"/>
    </source>
</evidence>
<dbReference type="GO" id="GO:0004197">
    <property type="term" value="F:cysteine-type endopeptidase activity"/>
    <property type="evidence" value="ECO:0007669"/>
    <property type="project" value="InterPro"/>
</dbReference>
<comment type="caution">
    <text evidence="6">The sequence shown here is derived from an EMBL/GenBank/DDBJ whole genome shotgun (WGS) entry which is preliminary data.</text>
</comment>
<evidence type="ECO:0000313" key="7">
    <source>
        <dbReference type="EMBL" id="HFJ53875.1"/>
    </source>
</evidence>
<keyword evidence="2" id="KW-0677">Repeat</keyword>
<organism evidence="6">
    <name type="scientific">candidate division WOR-3 bacterium</name>
    <dbReference type="NCBI Taxonomy" id="2052148"/>
    <lineage>
        <taxon>Bacteria</taxon>
        <taxon>Bacteria division WOR-3</taxon>
    </lineage>
</organism>
<dbReference type="InterPro" id="IPR001769">
    <property type="entry name" value="Gingipain"/>
</dbReference>
<dbReference type="Pfam" id="PF08126">
    <property type="entry name" value="Propeptide_C25"/>
    <property type="match status" value="1"/>
</dbReference>
<dbReference type="EMBL" id="DSTU01000005">
    <property type="protein sequence ID" value="HFJ53875.1"/>
    <property type="molecule type" value="Genomic_DNA"/>
</dbReference>
<dbReference type="PANTHER" id="PTHR47435">
    <property type="entry name" value="KELCH REPEAT PROTEIN (AFU_ORTHOLOGUE AFUA_5G12780)"/>
    <property type="match status" value="1"/>
</dbReference>
<dbReference type="InterPro" id="IPR029030">
    <property type="entry name" value="Caspase-like_dom_sf"/>
</dbReference>
<reference evidence="6" key="1">
    <citation type="journal article" date="2020" name="mSystems">
        <title>Genome- and Community-Level Interaction Insights into Carbon Utilization and Element Cycling Functions of Hydrothermarchaeota in Hydrothermal Sediment.</title>
        <authorList>
            <person name="Zhou Z."/>
            <person name="Liu Y."/>
            <person name="Xu W."/>
            <person name="Pan J."/>
            <person name="Luo Z.H."/>
            <person name="Li M."/>
        </authorList>
    </citation>
    <scope>NUCLEOTIDE SEQUENCE [LARGE SCALE GENOMIC DNA]</scope>
    <source>
        <strain evidence="6">SpSt-265</strain>
        <strain evidence="7">SpSt-465</strain>
    </source>
</reference>
<dbReference type="Gene3D" id="2.120.10.80">
    <property type="entry name" value="Kelch-type beta propeller"/>
    <property type="match status" value="2"/>
</dbReference>
<dbReference type="EMBL" id="DSLG01000004">
    <property type="protein sequence ID" value="HEA87042.1"/>
    <property type="molecule type" value="Genomic_DNA"/>
</dbReference>
<dbReference type="Pfam" id="PF01364">
    <property type="entry name" value="Peptidase_C25"/>
    <property type="match status" value="1"/>
</dbReference>
<evidence type="ECO:0000313" key="6">
    <source>
        <dbReference type="EMBL" id="HEA87042.1"/>
    </source>
</evidence>
<sequence>MRRNVFVIILFGLSAGYLFGAGWSASFQFRPNSFSVQTLERDGQTFTIINPERNAVPEHSNLQIDYVRETGKPILPCWSFILLIPQGMKVGQVRVTEDGVTSIKAEYPPYPAQPPVPVSASELPPLVFPEREIYQGTQPWPGERYWISPVGIKSGFRLVNIVIYPVRYDPVNGSYLISQNLRVEIEYEPDPTAEFASLTGKQLKLFSAAVKSIVINPEDVSRYAPQERSADFGTYDYVIITNSTLEPYFQPLLNWRRRLGYSGIIRTTSWINSNYSGRDLPEKIRNFIRDYFNNYGTMWVLLGGDTAVVPARRARATCAGEIGNIPCDLYYVDLQYSWDSNNDNIFGQYGVDTTDLYYDLYVGRASVDDTNQVKTFVNKVITHESNPPTDYLRRILLVSGYLWSGYDETQSNDSIANITPSGWSDVYIENPGNTTMVRDSLNHGFQFCHMVGHGNDYGIYHNSTAYYSTSVISGHNNGSRVGLINSIACYPGNFEYNDCLAEASHNCATGGALSVIMNSRYGWGTPPVLGPSEQLDIRFYDYFFNHDTMPIALTHAESKEVYRGWANGGDGAWRWCYFELNYFGDPLQLMYENVPAQLNASFSNPINIGIQNFTVTVTSGSNPVSQALVCVWKGSEVYERNYTNASGQVTFTINPTTSGYMYVTASKPNYLPDLDSCQVVASRLDVGVSRIITPSGTVDYGTTLNPTAVIRNYLAVPVANVPIRFTIAGGYTANEIISQIGGNDSAIVQFTQWTAAPAGNLVVKCSTMLAGDTFPNNDYLTGSVFVRYRDAGAVSITIPATVDSGTVVYPVATVRNYGNTNETFNVRLVIAGTSYNQTRMKTLASGAIDTVNFPAWTALERGGHTVRCSTQLSGDNNPGNDLITANTFVRVRDVGCTQIISPVGNIDSVPTIPVRAKVRNFGNTSESFTLKFRINGPVNWSDQASVNNLAPGDSVVVNFNDWACGPRGSYATVCSTEFSGDMRPGNDRTTGSFSINIHDLAVQGINNPGAQVDSGALVPVQVVVANLGSVQENAKVYVRIGSYYRDSAQVLLNSGAVEQVDLPSWRVNAPRGPVTVLCSTYVYNDINRANDTLSLRTTVVVHDVGTVAIVTPAGTVDSGSVILPRARIRNYSSVPENFSCRFTISDGYIAQITVNLPASAESVITFPAWHANTPGSFATRCSTILSSDQNPGNNLATGSVQVVGTDVGVVAIVAPVGQVDPGPVTPIIRVGNFSSVPKSFMSYLRLTRLGDTIPVFSDSLLVANLPMDSVRDVTFGTWNATGGRYVVRCSVGLGDRNPVNDTLSGFCQVVTHDVAVVALIPQGEMRPMTVAPIVRVRNLGDVSENCLVQLTVVDTVSGNIAYADSASAEALAPGEVREVRLPSWSATVGYYRLTGLVVVNGDINPANDTFIAKLKVSPGAIGWLRRPDVPAGSGPVKAGGALAAIETDSMFVFALKGNKTREFYKYDASIGVWRTLPQIPAGPSGKPVNKGGALCSDGERYVYATKGNNTLEFWRFDVLSNTWEQLPDVPAGAKELKGGTGLAFVSRGDTAEVYLLKGSNTLEFYVYSVTANQWYPRAQAPIGGAAKKFKSGSALCAHGNDRLFAIKSTVNEFYEYSIGEDRWIQRASVPDYSSSGKRSRCKDGCGLTSDGVNTLYALTGGNRDFFYCYNVANNSWFELAPMPPGPAGKRVKAGGAVTFLHKQVWALRGNSTNEFYVYVPDTMSLFRTPPVRSAAAGAGPVRPAVAGVRVTPNPADRELWFVNTSRLPATVELFSTAGQMVLAVKVPAGGCYRVDAAGLPAGIYLARFVEDQRGRTGKLIIQH</sequence>
<feature type="domain" description="Gingipain propeptide" evidence="5">
    <location>
        <begin position="60"/>
        <end position="219"/>
    </location>
</feature>
<dbReference type="InterPro" id="IPR029031">
    <property type="entry name" value="Gingipain_N_sf"/>
</dbReference>
<dbReference type="InterPro" id="IPR013783">
    <property type="entry name" value="Ig-like_fold"/>
</dbReference>
<dbReference type="Gene3D" id="3.40.50.1460">
    <property type="match status" value="1"/>
</dbReference>